<dbReference type="Proteomes" id="UP000305675">
    <property type="component" value="Unassembled WGS sequence"/>
</dbReference>
<dbReference type="EMBL" id="SWCJ01000003">
    <property type="protein sequence ID" value="TKB56783.1"/>
    <property type="molecule type" value="Genomic_DNA"/>
</dbReference>
<organism evidence="1 2">
    <name type="scientific">Ferrimonas aestuarii</name>
    <dbReference type="NCBI Taxonomy" id="2569539"/>
    <lineage>
        <taxon>Bacteria</taxon>
        <taxon>Pseudomonadati</taxon>
        <taxon>Pseudomonadota</taxon>
        <taxon>Gammaproteobacteria</taxon>
        <taxon>Alteromonadales</taxon>
        <taxon>Ferrimonadaceae</taxon>
        <taxon>Ferrimonas</taxon>
    </lineage>
</organism>
<dbReference type="AlphaFoldDB" id="A0A4U1BQ57"/>
<evidence type="ECO:0008006" key="3">
    <source>
        <dbReference type="Google" id="ProtNLM"/>
    </source>
</evidence>
<evidence type="ECO:0000313" key="2">
    <source>
        <dbReference type="Proteomes" id="UP000305675"/>
    </source>
</evidence>
<keyword evidence="2" id="KW-1185">Reference proteome</keyword>
<protein>
    <recommendedName>
        <fullName evidence="3">Cation transporter</fullName>
    </recommendedName>
</protein>
<reference evidence="1 2" key="1">
    <citation type="submission" date="2019-04" db="EMBL/GenBank/DDBJ databases">
        <authorList>
            <person name="Hwang J.C."/>
        </authorList>
    </citation>
    <scope>NUCLEOTIDE SEQUENCE [LARGE SCALE GENOMIC DNA]</scope>
    <source>
        <strain evidence="1 2">IMCC35002</strain>
    </source>
</reference>
<dbReference type="OrthoDB" id="9131875at2"/>
<proteinExistence type="predicted"/>
<gene>
    <name evidence="1" type="ORF">FCL42_06530</name>
</gene>
<dbReference type="RefSeq" id="WP_136862587.1">
    <property type="nucleotide sequence ID" value="NZ_SWCJ01000003.1"/>
</dbReference>
<name>A0A4U1BQ57_9GAMM</name>
<accession>A0A4U1BQ57</accession>
<sequence>MTLSVNELATLRQSVTIAHHIPGRIRLKFKSILVTQFAQLQIKRWHDAIAAFPAIHNFDLHSSSASLIIEYDPKLATPTLINQLFGDDASQAEAAYQQLFDSLSPLVQTGA</sequence>
<evidence type="ECO:0000313" key="1">
    <source>
        <dbReference type="EMBL" id="TKB56783.1"/>
    </source>
</evidence>
<comment type="caution">
    <text evidence="1">The sequence shown here is derived from an EMBL/GenBank/DDBJ whole genome shotgun (WGS) entry which is preliminary data.</text>
</comment>